<sequence>MILVTGGTGLVGSHLLYFLLKNNESIRAIHRKSSNIQAVKKVFSFYTETPEETQSLFNKIEWVEADITEIPSLSEAFKNITKVYHCAAYISFDPKHYYRLKKINIEGTANVVNLCLSHKIEKMMYVSSIATLGKELNNAPISEATEWNPETKNSVYAITKYGAEMEVWRGTQEGLNAIIVNPGIILGSGYWNSGSGVILKSVAKGIPFYTPGGIGIVDVRDVVTVLISLMKKAVINERYILVGKTVSYKDFLTELATNLHQKPPTKKASKWLLTIFAALDSVVSTLFGTKRKLLKTTITSLYNFSIYDTSKIEKELNFTFTPYKETIARVATNYLQKDLRK</sequence>
<dbReference type="EMBL" id="FNBA01000001">
    <property type="protein sequence ID" value="SDE41926.1"/>
    <property type="molecule type" value="Genomic_DNA"/>
</dbReference>
<dbReference type="RefSeq" id="WP_093140107.1">
    <property type="nucleotide sequence ID" value="NZ_BMWO01000001.1"/>
</dbReference>
<evidence type="ECO:0000259" key="1">
    <source>
        <dbReference type="Pfam" id="PF01370"/>
    </source>
</evidence>
<evidence type="ECO:0000313" key="3">
    <source>
        <dbReference type="Proteomes" id="UP000199321"/>
    </source>
</evidence>
<dbReference type="InterPro" id="IPR051783">
    <property type="entry name" value="NAD(P)-dependent_oxidoreduct"/>
</dbReference>
<dbReference type="SUPFAM" id="SSF51735">
    <property type="entry name" value="NAD(P)-binding Rossmann-fold domains"/>
    <property type="match status" value="1"/>
</dbReference>
<dbReference type="OrthoDB" id="596910at2"/>
<dbReference type="GO" id="GO:0005737">
    <property type="term" value="C:cytoplasm"/>
    <property type="evidence" value="ECO:0007669"/>
    <property type="project" value="TreeGrafter"/>
</dbReference>
<protein>
    <submittedName>
        <fullName evidence="2">Nucleoside-diphosphate-sugar epimerase</fullName>
    </submittedName>
</protein>
<name>A0A1G7CTE3_9FLAO</name>
<dbReference type="PANTHER" id="PTHR48079:SF6">
    <property type="entry name" value="NAD(P)-BINDING DOMAIN-CONTAINING PROTEIN-RELATED"/>
    <property type="match status" value="1"/>
</dbReference>
<feature type="domain" description="NAD-dependent epimerase/dehydratase" evidence="1">
    <location>
        <begin position="2"/>
        <end position="204"/>
    </location>
</feature>
<gene>
    <name evidence="2" type="ORF">SAMN05421855_101525</name>
</gene>
<accession>A0A1G7CTE3</accession>
<dbReference type="PANTHER" id="PTHR48079">
    <property type="entry name" value="PROTEIN YEEZ"/>
    <property type="match status" value="1"/>
</dbReference>
<dbReference type="Pfam" id="PF01370">
    <property type="entry name" value="Epimerase"/>
    <property type="match status" value="1"/>
</dbReference>
<dbReference type="Gene3D" id="3.40.50.720">
    <property type="entry name" value="NAD(P)-binding Rossmann-like Domain"/>
    <property type="match status" value="1"/>
</dbReference>
<proteinExistence type="predicted"/>
<dbReference type="GO" id="GO:0004029">
    <property type="term" value="F:aldehyde dehydrogenase (NAD+) activity"/>
    <property type="evidence" value="ECO:0007669"/>
    <property type="project" value="TreeGrafter"/>
</dbReference>
<dbReference type="InterPro" id="IPR001509">
    <property type="entry name" value="Epimerase_deHydtase"/>
</dbReference>
<evidence type="ECO:0000313" key="2">
    <source>
        <dbReference type="EMBL" id="SDE41926.1"/>
    </source>
</evidence>
<reference evidence="2 3" key="1">
    <citation type="submission" date="2016-10" db="EMBL/GenBank/DDBJ databases">
        <authorList>
            <person name="de Groot N.N."/>
        </authorList>
    </citation>
    <scope>NUCLEOTIDE SEQUENCE [LARGE SCALE GENOMIC DNA]</scope>
    <source>
        <strain evidence="2 3">DSM 16195</strain>
    </source>
</reference>
<dbReference type="STRING" id="227084.SAMN05421855_101525"/>
<dbReference type="Proteomes" id="UP000199321">
    <property type="component" value="Unassembled WGS sequence"/>
</dbReference>
<dbReference type="AlphaFoldDB" id="A0A1G7CTE3"/>
<dbReference type="InterPro" id="IPR036291">
    <property type="entry name" value="NAD(P)-bd_dom_sf"/>
</dbReference>
<keyword evidence="3" id="KW-1185">Reference proteome</keyword>
<organism evidence="2 3">
    <name type="scientific">Ulvibacter litoralis</name>
    <dbReference type="NCBI Taxonomy" id="227084"/>
    <lineage>
        <taxon>Bacteria</taxon>
        <taxon>Pseudomonadati</taxon>
        <taxon>Bacteroidota</taxon>
        <taxon>Flavobacteriia</taxon>
        <taxon>Flavobacteriales</taxon>
        <taxon>Flavobacteriaceae</taxon>
        <taxon>Ulvibacter</taxon>
    </lineage>
</organism>